<name>A0AAE1TMS3_9EUCA</name>
<evidence type="ECO:0000313" key="2">
    <source>
        <dbReference type="EMBL" id="KAK4290781.1"/>
    </source>
</evidence>
<sequence length="359" mass="42052">MVVISDILLNLSYSITPPPQQQQQQQPQPQPQQQSPTLKQPLPPLNPVYNRTCYVYHQNVTAENRCCRQVNYSRSRQTLNQCSLKASEHLQAQNRRNVYWVVLGDSHMRYIFTSLLTLFNGTHLQYKQGKREWRSAASLDTEIRQKKVWQSYSVRDQSINFTLDYYWDPYLENLPLYLNKWLADPRTMPNLFVFDGAQHFMYNSEKVYKSEGAEAAVVKYRTALQRMRPNLVSLAAQTRVVFKLLDHILRTDIPQHPNRPNRPHPLHDDTNFDLNNRVAREVLNGSGVVVWDSTLPLSHLYAKECLTRNLNTPPRYYWKCNDHNHVGFILSDQYANMIVNDYCNAYLDLGVEYCGQEHT</sequence>
<keyword evidence="3" id="KW-1185">Reference proteome</keyword>
<organism evidence="2 3">
    <name type="scientific">Petrolisthes manimaculis</name>
    <dbReference type="NCBI Taxonomy" id="1843537"/>
    <lineage>
        <taxon>Eukaryota</taxon>
        <taxon>Metazoa</taxon>
        <taxon>Ecdysozoa</taxon>
        <taxon>Arthropoda</taxon>
        <taxon>Crustacea</taxon>
        <taxon>Multicrustacea</taxon>
        <taxon>Malacostraca</taxon>
        <taxon>Eumalacostraca</taxon>
        <taxon>Eucarida</taxon>
        <taxon>Decapoda</taxon>
        <taxon>Pleocyemata</taxon>
        <taxon>Anomura</taxon>
        <taxon>Galatheoidea</taxon>
        <taxon>Porcellanidae</taxon>
        <taxon>Petrolisthes</taxon>
    </lineage>
</organism>
<feature type="compositionally biased region" description="Low complexity" evidence="1">
    <location>
        <begin position="21"/>
        <end position="40"/>
    </location>
</feature>
<feature type="region of interest" description="Disordered" evidence="1">
    <location>
        <begin position="15"/>
        <end position="42"/>
    </location>
</feature>
<accession>A0AAE1TMS3</accession>
<dbReference type="AlphaFoldDB" id="A0AAE1TMS3"/>
<evidence type="ECO:0000313" key="3">
    <source>
        <dbReference type="Proteomes" id="UP001292094"/>
    </source>
</evidence>
<gene>
    <name evidence="2" type="ORF">Pmani_036353</name>
</gene>
<dbReference type="EMBL" id="JAWZYT010005370">
    <property type="protein sequence ID" value="KAK4290781.1"/>
    <property type="molecule type" value="Genomic_DNA"/>
</dbReference>
<evidence type="ECO:0000256" key="1">
    <source>
        <dbReference type="SAM" id="MobiDB-lite"/>
    </source>
</evidence>
<dbReference type="Proteomes" id="UP001292094">
    <property type="component" value="Unassembled WGS sequence"/>
</dbReference>
<comment type="caution">
    <text evidence="2">The sequence shown here is derived from an EMBL/GenBank/DDBJ whole genome shotgun (WGS) entry which is preliminary data.</text>
</comment>
<proteinExistence type="predicted"/>
<protein>
    <submittedName>
        <fullName evidence="2">Uncharacterized protein</fullName>
    </submittedName>
</protein>
<reference evidence="2" key="1">
    <citation type="submission" date="2023-11" db="EMBL/GenBank/DDBJ databases">
        <title>Genome assemblies of two species of porcelain crab, Petrolisthes cinctipes and Petrolisthes manimaculis (Anomura: Porcellanidae).</title>
        <authorList>
            <person name="Angst P."/>
        </authorList>
    </citation>
    <scope>NUCLEOTIDE SEQUENCE</scope>
    <source>
        <strain evidence="2">PB745_02</strain>
        <tissue evidence="2">Gill</tissue>
    </source>
</reference>